<reference evidence="1 2" key="1">
    <citation type="journal article" date="2024" name="Genome Biol. Evol.">
        <title>Chromosome-level genome assembly of the viviparous eelpout Zoarces viviparus.</title>
        <authorList>
            <person name="Fuhrmann N."/>
            <person name="Brasseur M.V."/>
            <person name="Bakowski C.E."/>
            <person name="Podsiadlowski L."/>
            <person name="Prost S."/>
            <person name="Krehenwinkel H."/>
            <person name="Mayer C."/>
        </authorList>
    </citation>
    <scope>NUCLEOTIDE SEQUENCE [LARGE SCALE GENOMIC DNA]</scope>
    <source>
        <strain evidence="1">NO-MEL_2022_Ind0_liver</strain>
    </source>
</reference>
<name>A0AAW1ECN9_ZOAVI</name>
<dbReference type="AlphaFoldDB" id="A0AAW1ECN9"/>
<proteinExistence type="predicted"/>
<evidence type="ECO:0000313" key="1">
    <source>
        <dbReference type="EMBL" id="KAK9519918.1"/>
    </source>
</evidence>
<accession>A0AAW1ECN9</accession>
<evidence type="ECO:0000313" key="2">
    <source>
        <dbReference type="Proteomes" id="UP001488805"/>
    </source>
</evidence>
<protein>
    <submittedName>
        <fullName evidence="1">Uncharacterized protein</fullName>
    </submittedName>
</protein>
<comment type="caution">
    <text evidence="1">The sequence shown here is derived from an EMBL/GenBank/DDBJ whole genome shotgun (WGS) entry which is preliminary data.</text>
</comment>
<organism evidence="1 2">
    <name type="scientific">Zoarces viviparus</name>
    <name type="common">Viviparous eelpout</name>
    <name type="synonym">Blennius viviparus</name>
    <dbReference type="NCBI Taxonomy" id="48416"/>
    <lineage>
        <taxon>Eukaryota</taxon>
        <taxon>Metazoa</taxon>
        <taxon>Chordata</taxon>
        <taxon>Craniata</taxon>
        <taxon>Vertebrata</taxon>
        <taxon>Euteleostomi</taxon>
        <taxon>Actinopterygii</taxon>
        <taxon>Neopterygii</taxon>
        <taxon>Teleostei</taxon>
        <taxon>Neoteleostei</taxon>
        <taxon>Acanthomorphata</taxon>
        <taxon>Eupercaria</taxon>
        <taxon>Perciformes</taxon>
        <taxon>Cottioidei</taxon>
        <taxon>Zoarcales</taxon>
        <taxon>Zoarcidae</taxon>
        <taxon>Zoarcinae</taxon>
        <taxon>Zoarces</taxon>
    </lineage>
</organism>
<dbReference type="Proteomes" id="UP001488805">
    <property type="component" value="Unassembled WGS sequence"/>
</dbReference>
<sequence>MNQRKRRVKESFLLSVLGSHLQVILTNLQRMSDKGKEALREPTCTGQAVYDSQMFLFALASGLLPDPTAKE</sequence>
<keyword evidence="2" id="KW-1185">Reference proteome</keyword>
<gene>
    <name evidence="1" type="ORF">VZT92_022617</name>
</gene>
<dbReference type="EMBL" id="JBCEZU010000434">
    <property type="protein sequence ID" value="KAK9519918.1"/>
    <property type="molecule type" value="Genomic_DNA"/>
</dbReference>